<keyword evidence="3" id="KW-0963">Cytoplasm</keyword>
<evidence type="ECO:0000256" key="5">
    <source>
        <dbReference type="ARBA" id="ARBA00023273"/>
    </source>
</evidence>
<accession>A0A8C5IKW6</accession>
<name>A0A8C5IKW6_JUNHY</name>
<evidence type="ECO:0000256" key="3">
    <source>
        <dbReference type="ARBA" id="ARBA00022490"/>
    </source>
</evidence>
<dbReference type="PANTHER" id="PTHR33865:SF3">
    <property type="entry name" value="PROTEIN FAM183B"/>
    <property type="match status" value="1"/>
</dbReference>
<evidence type="ECO:0000313" key="9">
    <source>
        <dbReference type="Proteomes" id="UP000694408"/>
    </source>
</evidence>
<keyword evidence="5" id="KW-0966">Cell projection</keyword>
<keyword evidence="4" id="KW-0206">Cytoskeleton</keyword>
<evidence type="ECO:0008006" key="10">
    <source>
        <dbReference type="Google" id="ProtNLM"/>
    </source>
</evidence>
<dbReference type="PANTHER" id="PTHR33865">
    <property type="entry name" value="PROTEIN FAM183B"/>
    <property type="match status" value="1"/>
</dbReference>
<evidence type="ECO:0000256" key="6">
    <source>
        <dbReference type="ARBA" id="ARBA00034777"/>
    </source>
</evidence>
<dbReference type="GO" id="GO:0097546">
    <property type="term" value="C:ciliary base"/>
    <property type="evidence" value="ECO:0007669"/>
    <property type="project" value="TreeGrafter"/>
</dbReference>
<dbReference type="Proteomes" id="UP000694408">
    <property type="component" value="Unplaced"/>
</dbReference>
<dbReference type="AlphaFoldDB" id="A0A8C5IKW6"/>
<comment type="subcellular location">
    <subcellularLocation>
        <location evidence="1">Cell projection</location>
        <location evidence="1">Cilium</location>
    </subcellularLocation>
    <subcellularLocation>
        <location evidence="2">Cytoplasm</location>
        <location evidence="2">Cytoskeleton</location>
    </subcellularLocation>
</comment>
<comment type="similarity">
    <text evidence="6">Belongs to the CFAP144 family.</text>
</comment>
<evidence type="ECO:0000256" key="1">
    <source>
        <dbReference type="ARBA" id="ARBA00004138"/>
    </source>
</evidence>
<reference evidence="8" key="2">
    <citation type="submission" date="2025-09" db="UniProtKB">
        <authorList>
            <consortium name="Ensembl"/>
        </authorList>
    </citation>
    <scope>IDENTIFICATION</scope>
</reference>
<feature type="region of interest" description="Disordered" evidence="7">
    <location>
        <begin position="32"/>
        <end position="55"/>
    </location>
</feature>
<evidence type="ECO:0000256" key="2">
    <source>
        <dbReference type="ARBA" id="ARBA00004245"/>
    </source>
</evidence>
<evidence type="ECO:0000256" key="7">
    <source>
        <dbReference type="SAM" id="MobiDB-lite"/>
    </source>
</evidence>
<sequence>MLPILWEGSKSSQPLAVGQAITCKGVESSATDVTSRHSRAGCSVGDVGREGAQDPLQQERLPSPFEREATVIHLSHFSAVHMVSRKPMSWHENIQEPIDDEFLKLLHRAAVVPREKYSEPQTESQVIGWNTKPLNVWRGRFWHTGSKQHFLTPFLIFLLIPNHCPQLC</sequence>
<organism evidence="8 9">
    <name type="scientific">Junco hyemalis</name>
    <name type="common">Dark-eyed junco</name>
    <dbReference type="NCBI Taxonomy" id="40217"/>
    <lineage>
        <taxon>Eukaryota</taxon>
        <taxon>Metazoa</taxon>
        <taxon>Chordata</taxon>
        <taxon>Craniata</taxon>
        <taxon>Vertebrata</taxon>
        <taxon>Euteleostomi</taxon>
        <taxon>Archelosauria</taxon>
        <taxon>Archosauria</taxon>
        <taxon>Dinosauria</taxon>
        <taxon>Saurischia</taxon>
        <taxon>Theropoda</taxon>
        <taxon>Coelurosauria</taxon>
        <taxon>Aves</taxon>
        <taxon>Neognathae</taxon>
        <taxon>Neoaves</taxon>
        <taxon>Telluraves</taxon>
        <taxon>Australaves</taxon>
        <taxon>Passeriformes</taxon>
        <taxon>Passerellidae</taxon>
        <taxon>Junco</taxon>
    </lineage>
</organism>
<keyword evidence="9" id="KW-1185">Reference proteome</keyword>
<evidence type="ECO:0000313" key="8">
    <source>
        <dbReference type="Ensembl" id="ENSJHYP00000005312.1"/>
    </source>
</evidence>
<evidence type="ECO:0000256" key="4">
    <source>
        <dbReference type="ARBA" id="ARBA00023212"/>
    </source>
</evidence>
<dbReference type="Pfam" id="PF14886">
    <property type="entry name" value="FAM183"/>
    <property type="match status" value="1"/>
</dbReference>
<protein>
    <recommendedName>
        <fullName evidence="10">F183A protein</fullName>
    </recommendedName>
</protein>
<proteinExistence type="inferred from homology"/>
<dbReference type="InterPro" id="IPR029214">
    <property type="entry name" value="CFAP144"/>
</dbReference>
<dbReference type="GO" id="GO:0005856">
    <property type="term" value="C:cytoskeleton"/>
    <property type="evidence" value="ECO:0007669"/>
    <property type="project" value="UniProtKB-SubCell"/>
</dbReference>
<reference evidence="8" key="1">
    <citation type="submission" date="2025-08" db="UniProtKB">
        <authorList>
            <consortium name="Ensembl"/>
        </authorList>
    </citation>
    <scope>IDENTIFICATION</scope>
</reference>
<dbReference type="Ensembl" id="ENSJHYT00000006515.1">
    <property type="protein sequence ID" value="ENSJHYP00000005312.1"/>
    <property type="gene ID" value="ENSJHYG00000004318.1"/>
</dbReference>